<dbReference type="RefSeq" id="WP_408634872.1">
    <property type="nucleotide sequence ID" value="NZ_BMDB01000001.1"/>
</dbReference>
<feature type="transmembrane region" description="Helical" evidence="1">
    <location>
        <begin position="32"/>
        <end position="52"/>
    </location>
</feature>
<name>A0A6V7RF44_9BACL</name>
<gene>
    <name evidence="2" type="ORF">JEOSCH030_00903</name>
</gene>
<sequence length="62" mass="7121">MKPKSKAPFLILAIFAVLLMVVFAVLLVEEMWLLAIFTVGLFIATFGVGFTLKKRYRENDWL</sequence>
<dbReference type="AlphaFoldDB" id="A0A6V7RF44"/>
<accession>A0A6V7RF44</accession>
<protein>
    <submittedName>
        <fullName evidence="2">Uncharacterized protein</fullName>
    </submittedName>
</protein>
<reference evidence="2 3" key="1">
    <citation type="submission" date="2020-07" db="EMBL/GenBank/DDBJ databases">
        <authorList>
            <person name="Criscuolo A."/>
        </authorList>
    </citation>
    <scope>NUCLEOTIDE SEQUENCE [LARGE SCALE GENOMIC DNA]</scope>
    <source>
        <strain evidence="3">CIP 111030</strain>
    </source>
</reference>
<keyword evidence="1" id="KW-1133">Transmembrane helix</keyword>
<keyword evidence="1" id="KW-0812">Transmembrane</keyword>
<evidence type="ECO:0000313" key="2">
    <source>
        <dbReference type="EMBL" id="CAD2075763.1"/>
    </source>
</evidence>
<dbReference type="InterPro" id="IPR035211">
    <property type="entry name" value="DUF5325"/>
</dbReference>
<dbReference type="Proteomes" id="UP000521032">
    <property type="component" value="Unassembled WGS sequence"/>
</dbReference>
<dbReference type="EMBL" id="CAJEWE010000010">
    <property type="protein sequence ID" value="CAD2075763.1"/>
    <property type="molecule type" value="Genomic_DNA"/>
</dbReference>
<evidence type="ECO:0000256" key="1">
    <source>
        <dbReference type="SAM" id="Phobius"/>
    </source>
</evidence>
<evidence type="ECO:0000313" key="3">
    <source>
        <dbReference type="Proteomes" id="UP000521032"/>
    </source>
</evidence>
<proteinExistence type="predicted"/>
<comment type="caution">
    <text evidence="2">The sequence shown here is derived from an EMBL/GenBank/DDBJ whole genome shotgun (WGS) entry which is preliminary data.</text>
</comment>
<keyword evidence="1" id="KW-0472">Membrane</keyword>
<organism evidence="2 3">
    <name type="scientific">Phocicoccus schoeneichii</name>
    <dbReference type="NCBI Taxonomy" id="1812261"/>
    <lineage>
        <taxon>Bacteria</taxon>
        <taxon>Bacillati</taxon>
        <taxon>Bacillota</taxon>
        <taxon>Bacilli</taxon>
        <taxon>Bacillales</taxon>
        <taxon>Salinicoccaceae</taxon>
        <taxon>Phocicoccus</taxon>
    </lineage>
</organism>
<dbReference type="Pfam" id="PF17259">
    <property type="entry name" value="DUF5325"/>
    <property type="match status" value="1"/>
</dbReference>
<feature type="transmembrane region" description="Helical" evidence="1">
    <location>
        <begin position="7"/>
        <end position="26"/>
    </location>
</feature>
<keyword evidence="3" id="KW-1185">Reference proteome</keyword>